<dbReference type="EMBL" id="BPLR01012556">
    <property type="protein sequence ID" value="GIY54790.1"/>
    <property type="molecule type" value="Genomic_DNA"/>
</dbReference>
<comment type="caution">
    <text evidence="1">The sequence shown here is derived from an EMBL/GenBank/DDBJ whole genome shotgun (WGS) entry which is preliminary data.</text>
</comment>
<reference evidence="1 2" key="1">
    <citation type="submission" date="2021-06" db="EMBL/GenBank/DDBJ databases">
        <title>Caerostris extrusa draft genome.</title>
        <authorList>
            <person name="Kono N."/>
            <person name="Arakawa K."/>
        </authorList>
    </citation>
    <scope>NUCLEOTIDE SEQUENCE [LARGE SCALE GENOMIC DNA]</scope>
</reference>
<dbReference type="Proteomes" id="UP001054945">
    <property type="component" value="Unassembled WGS sequence"/>
</dbReference>
<proteinExistence type="predicted"/>
<dbReference type="AlphaFoldDB" id="A0AAV4UAI0"/>
<evidence type="ECO:0000313" key="1">
    <source>
        <dbReference type="EMBL" id="GIY54790.1"/>
    </source>
</evidence>
<evidence type="ECO:0000313" key="2">
    <source>
        <dbReference type="Proteomes" id="UP001054945"/>
    </source>
</evidence>
<gene>
    <name evidence="1" type="ORF">CEXT_385421</name>
</gene>
<accession>A0AAV4UAI0</accession>
<protein>
    <submittedName>
        <fullName evidence="1">Uncharacterized protein</fullName>
    </submittedName>
</protein>
<keyword evidence="2" id="KW-1185">Reference proteome</keyword>
<sequence length="119" mass="13439">MELLTPPKSLKHSPLVRKLLLQRSTSHTSYESIRRSNIGRNAGVLTSVTRHDLLEGHDGGVFERLHRRITVGQECLPILQPMKSHGRIALDDDAHQFGPCLFVHCDALSEVMGVDHWRN</sequence>
<organism evidence="1 2">
    <name type="scientific">Caerostris extrusa</name>
    <name type="common">Bark spider</name>
    <name type="synonym">Caerostris bankana</name>
    <dbReference type="NCBI Taxonomy" id="172846"/>
    <lineage>
        <taxon>Eukaryota</taxon>
        <taxon>Metazoa</taxon>
        <taxon>Ecdysozoa</taxon>
        <taxon>Arthropoda</taxon>
        <taxon>Chelicerata</taxon>
        <taxon>Arachnida</taxon>
        <taxon>Araneae</taxon>
        <taxon>Araneomorphae</taxon>
        <taxon>Entelegynae</taxon>
        <taxon>Araneoidea</taxon>
        <taxon>Araneidae</taxon>
        <taxon>Caerostris</taxon>
    </lineage>
</organism>
<name>A0AAV4UAI0_CAEEX</name>